<dbReference type="Pfam" id="PF03881">
    <property type="entry name" value="Fructosamin_kin"/>
    <property type="match status" value="1"/>
</dbReference>
<gene>
    <name evidence="3" type="ORF">AJ79_03145</name>
</gene>
<sequence>MALMAAHSSQIAAGKDKHSEEVIAGNVVVFPEVLAVLPEDVKVISAESYGTSAWSQTGRINAIKTDGSAVSYFLKYVMKEHGEPQLKGEYTGMLELYNTAPHMIPKPYGWGRVASEPCLFFYVCDYIPLTQAMPDPVKLAKLVADLHKNSESPTGKFGFYLPTYDGWQAQDVGHWDDSWTSCFARLLKGLWELDADMNGHWDELDSAMEITLGKVIPRLIGILEQDGRSIKPCLIHGDLWETNIGTNIKTGDIFIFDAAAYYGHNEMEIGIWRVSHHKMKAKVYRQEYVKHFKKSEPVEEWDDRLKLYGVKTKLMYSAGVPGGQNIRQQALEDLLELIEVYGGEN</sequence>
<accession>A0A2B7XZW8</accession>
<evidence type="ECO:0000256" key="1">
    <source>
        <dbReference type="ARBA" id="ARBA00011961"/>
    </source>
</evidence>
<keyword evidence="4" id="KW-1185">Reference proteome</keyword>
<protein>
    <recommendedName>
        <fullName evidence="1">protein-ribulosamine 3-kinase</fullName>
        <ecNumber evidence="1">2.7.1.172</ecNumber>
    </recommendedName>
</protein>
<dbReference type="InterPro" id="IPR011009">
    <property type="entry name" value="Kinase-like_dom_sf"/>
</dbReference>
<dbReference type="EC" id="2.7.1.172" evidence="1"/>
<evidence type="ECO:0000256" key="2">
    <source>
        <dbReference type="ARBA" id="ARBA00048655"/>
    </source>
</evidence>
<dbReference type="EMBL" id="PDNB01000036">
    <property type="protein sequence ID" value="PGH14323.1"/>
    <property type="molecule type" value="Genomic_DNA"/>
</dbReference>
<evidence type="ECO:0000313" key="3">
    <source>
        <dbReference type="EMBL" id="PGH14323.1"/>
    </source>
</evidence>
<organism evidence="3 4">
    <name type="scientific">Helicocarpus griseus UAMH5409</name>
    <dbReference type="NCBI Taxonomy" id="1447875"/>
    <lineage>
        <taxon>Eukaryota</taxon>
        <taxon>Fungi</taxon>
        <taxon>Dikarya</taxon>
        <taxon>Ascomycota</taxon>
        <taxon>Pezizomycotina</taxon>
        <taxon>Eurotiomycetes</taxon>
        <taxon>Eurotiomycetidae</taxon>
        <taxon>Onygenales</taxon>
        <taxon>Ajellomycetaceae</taxon>
        <taxon>Helicocarpus</taxon>
    </lineage>
</organism>
<proteinExistence type="predicted"/>
<comment type="caution">
    <text evidence="3">The sequence shown here is derived from an EMBL/GenBank/DDBJ whole genome shotgun (WGS) entry which is preliminary data.</text>
</comment>
<dbReference type="InterPro" id="IPR016477">
    <property type="entry name" value="Fructo-/Ketosamine-3-kinase"/>
</dbReference>
<dbReference type="Gene3D" id="3.90.1200.10">
    <property type="match status" value="1"/>
</dbReference>
<comment type="catalytic activity">
    <reaction evidence="2">
        <text>N(6)-D-ribulosyl-L-lysyl-[protein] + ATP = N(6)-(3-O-phospho-D-ribulosyl)-L-lysyl-[protein] + ADP + H(+)</text>
        <dbReference type="Rhea" id="RHEA:48432"/>
        <dbReference type="Rhea" id="RHEA-COMP:12103"/>
        <dbReference type="Rhea" id="RHEA-COMP:12104"/>
        <dbReference type="ChEBI" id="CHEBI:15378"/>
        <dbReference type="ChEBI" id="CHEBI:30616"/>
        <dbReference type="ChEBI" id="CHEBI:90418"/>
        <dbReference type="ChEBI" id="CHEBI:90420"/>
        <dbReference type="ChEBI" id="CHEBI:456216"/>
        <dbReference type="EC" id="2.7.1.172"/>
    </reaction>
    <physiologicalReaction direction="left-to-right" evidence="2">
        <dbReference type="Rhea" id="RHEA:48433"/>
    </physiologicalReaction>
</comment>
<dbReference type="SUPFAM" id="SSF56112">
    <property type="entry name" value="Protein kinase-like (PK-like)"/>
    <property type="match status" value="1"/>
</dbReference>
<dbReference type="OrthoDB" id="5772781at2759"/>
<evidence type="ECO:0000313" key="4">
    <source>
        <dbReference type="Proteomes" id="UP000223968"/>
    </source>
</evidence>
<name>A0A2B7XZW8_9EURO</name>
<reference evidence="3 4" key="1">
    <citation type="submission" date="2017-10" db="EMBL/GenBank/DDBJ databases">
        <title>Comparative genomics in systemic dimorphic fungi from Ajellomycetaceae.</title>
        <authorList>
            <person name="Munoz J.F."/>
            <person name="Mcewen J.G."/>
            <person name="Clay O.K."/>
            <person name="Cuomo C.A."/>
        </authorList>
    </citation>
    <scope>NUCLEOTIDE SEQUENCE [LARGE SCALE GENOMIC DNA]</scope>
    <source>
        <strain evidence="3 4">UAMH5409</strain>
    </source>
</reference>
<dbReference type="PANTHER" id="PTHR12149">
    <property type="entry name" value="FRUCTOSAMINE 3 KINASE-RELATED PROTEIN"/>
    <property type="match status" value="1"/>
</dbReference>
<dbReference type="GO" id="GO:0102193">
    <property type="term" value="F:protein-ribulosamine 3-kinase activity"/>
    <property type="evidence" value="ECO:0007669"/>
    <property type="project" value="UniProtKB-EC"/>
</dbReference>
<dbReference type="Proteomes" id="UP000223968">
    <property type="component" value="Unassembled WGS sequence"/>
</dbReference>
<dbReference type="AlphaFoldDB" id="A0A2B7XZW8"/>
<dbReference type="PANTHER" id="PTHR12149:SF8">
    <property type="entry name" value="PROTEIN-RIBULOSAMINE 3-KINASE"/>
    <property type="match status" value="1"/>
</dbReference>